<feature type="transmembrane region" description="Helical" evidence="7">
    <location>
        <begin position="254"/>
        <end position="277"/>
    </location>
</feature>
<evidence type="ECO:0000256" key="6">
    <source>
        <dbReference type="SAM" id="MobiDB-lite"/>
    </source>
</evidence>
<evidence type="ECO:0000256" key="3">
    <source>
        <dbReference type="ARBA" id="ARBA00022692"/>
    </source>
</evidence>
<protein>
    <submittedName>
        <fullName evidence="9">MFS general substrate transporter</fullName>
    </submittedName>
</protein>
<dbReference type="GO" id="GO:0016020">
    <property type="term" value="C:membrane"/>
    <property type="evidence" value="ECO:0007669"/>
    <property type="project" value="UniProtKB-SubCell"/>
</dbReference>
<sequence length="712" mass="76030">MMADSSHPRRTSWDDAAATAGGGEPQASTSRPAIKARPLTFHQGSARPAAARTSTSLSLPRRSSYAATAAAEASGLTSTSNSTSTSANTPHLAFTADQDEEGDRDWRSTAIGDSPLERSIHHVGMGRYQYSLLFLTGCGWAADNMWLQGIAIIIPRLQDEFRLSDSIVGLASSCMFSGMMIGAIGWGAFSDSYGRRPAFNLTLLLSTVFGLLASVAPSFPLLCSSLFVLGTGVGGSMPTDGTLFLENLPRDKRYLLTALSVFFAAGSVAAAILGLLILPSGSCPDRDTCSSDQNRGWRYLLASLGGLTGLFLISRLLFFKLWESPKYLVSTGRPYEARVILQRIAAYNGNPLSLSVNDLRNNDASAELPELDEADPSSSTRTRYEHDLQDDSDGTAQTQDWGVSSIVDGANELFGFSKPAGKEYTPLSTQDVTPASEAGRSRRDGSTDEPRNSQTNAPQSARSSFRASDRSAATVTPSAGRASGLLNAILPARMAKTAEPVLAKYDELLKPYWLRTTVLVWSIWALFSLAFTSFNVYLSKFLEVRIGASNRIQVMEDILLYSAASLPGAIMGAYLIETSLGRIRTMALSTALVAIALLIFIQATERFTIVLSSCSISLAASVSYAAIYAYPPEVFPTHLRATASGTASALSRLSGILAPVAAGALLSLSEQLPFLLAVAIFIICSILMLSLPYETRDRDADAAHGEDGQGSQ</sequence>
<dbReference type="Gene3D" id="1.20.1250.20">
    <property type="entry name" value="MFS general substrate transporter like domains"/>
    <property type="match status" value="2"/>
</dbReference>
<evidence type="ECO:0000256" key="4">
    <source>
        <dbReference type="ARBA" id="ARBA00022989"/>
    </source>
</evidence>
<proteinExistence type="predicted"/>
<dbReference type="PANTHER" id="PTHR23511">
    <property type="entry name" value="SYNAPTIC VESICLE GLYCOPROTEIN 2"/>
    <property type="match status" value="1"/>
</dbReference>
<dbReference type="SUPFAM" id="SSF103473">
    <property type="entry name" value="MFS general substrate transporter"/>
    <property type="match status" value="1"/>
</dbReference>
<evidence type="ECO:0000313" key="9">
    <source>
        <dbReference type="EMBL" id="PWN45015.1"/>
    </source>
</evidence>
<feature type="compositionally biased region" description="Low complexity" evidence="6">
    <location>
        <begin position="460"/>
        <end position="473"/>
    </location>
</feature>
<dbReference type="GeneID" id="37038727"/>
<feature type="transmembrane region" description="Helical" evidence="7">
    <location>
        <begin position="132"/>
        <end position="154"/>
    </location>
</feature>
<feature type="transmembrane region" description="Helical" evidence="7">
    <location>
        <begin position="297"/>
        <end position="318"/>
    </location>
</feature>
<reference evidence="9 10" key="1">
    <citation type="journal article" date="2018" name="Mol. Biol. Evol.">
        <title>Broad Genomic Sampling Reveals a Smut Pathogenic Ancestry of the Fungal Clade Ustilaginomycotina.</title>
        <authorList>
            <person name="Kijpornyongpan T."/>
            <person name="Mondo S.J."/>
            <person name="Barry K."/>
            <person name="Sandor L."/>
            <person name="Lee J."/>
            <person name="Lipzen A."/>
            <person name="Pangilinan J."/>
            <person name="LaButti K."/>
            <person name="Hainaut M."/>
            <person name="Henrissat B."/>
            <person name="Grigoriev I.V."/>
            <person name="Spatafora J.W."/>
            <person name="Aime M.C."/>
        </authorList>
    </citation>
    <scope>NUCLEOTIDE SEQUENCE [LARGE SCALE GENOMIC DNA]</scope>
    <source>
        <strain evidence="9 10">MCA 4658</strain>
    </source>
</reference>
<organism evidence="9 10">
    <name type="scientific">Ceraceosorus guamensis</name>
    <dbReference type="NCBI Taxonomy" id="1522189"/>
    <lineage>
        <taxon>Eukaryota</taxon>
        <taxon>Fungi</taxon>
        <taxon>Dikarya</taxon>
        <taxon>Basidiomycota</taxon>
        <taxon>Ustilaginomycotina</taxon>
        <taxon>Exobasidiomycetes</taxon>
        <taxon>Ceraceosorales</taxon>
        <taxon>Ceraceosoraceae</taxon>
        <taxon>Ceraceosorus</taxon>
    </lineage>
</organism>
<keyword evidence="5 7" id="KW-0472">Membrane</keyword>
<dbReference type="Proteomes" id="UP000245783">
    <property type="component" value="Unassembled WGS sequence"/>
</dbReference>
<dbReference type="AlphaFoldDB" id="A0A316WBR2"/>
<dbReference type="InterPro" id="IPR036259">
    <property type="entry name" value="MFS_trans_sf"/>
</dbReference>
<feature type="transmembrane region" description="Helical" evidence="7">
    <location>
        <begin position="518"/>
        <end position="538"/>
    </location>
</feature>
<accession>A0A316WBR2</accession>
<evidence type="ECO:0000259" key="8">
    <source>
        <dbReference type="PROSITE" id="PS50850"/>
    </source>
</evidence>
<feature type="transmembrane region" description="Helical" evidence="7">
    <location>
        <begin position="166"/>
        <end position="189"/>
    </location>
</feature>
<evidence type="ECO:0000256" key="2">
    <source>
        <dbReference type="ARBA" id="ARBA00022448"/>
    </source>
</evidence>
<feature type="transmembrane region" description="Helical" evidence="7">
    <location>
        <begin position="558"/>
        <end position="576"/>
    </location>
</feature>
<dbReference type="PROSITE" id="PS50850">
    <property type="entry name" value="MFS"/>
    <property type="match status" value="1"/>
</dbReference>
<evidence type="ECO:0000256" key="7">
    <source>
        <dbReference type="SAM" id="Phobius"/>
    </source>
</evidence>
<dbReference type="InterPro" id="IPR011701">
    <property type="entry name" value="MFS"/>
</dbReference>
<dbReference type="Pfam" id="PF07690">
    <property type="entry name" value="MFS_1"/>
    <property type="match status" value="1"/>
</dbReference>
<gene>
    <name evidence="9" type="ORF">IE81DRAFT_364400</name>
</gene>
<evidence type="ECO:0000256" key="5">
    <source>
        <dbReference type="ARBA" id="ARBA00023136"/>
    </source>
</evidence>
<feature type="transmembrane region" description="Helical" evidence="7">
    <location>
        <begin position="201"/>
        <end position="219"/>
    </location>
</feature>
<keyword evidence="10" id="KW-1185">Reference proteome</keyword>
<feature type="transmembrane region" description="Helical" evidence="7">
    <location>
        <begin position="674"/>
        <end position="693"/>
    </location>
</feature>
<dbReference type="Pfam" id="PF00083">
    <property type="entry name" value="Sugar_tr"/>
    <property type="match status" value="1"/>
</dbReference>
<dbReference type="InterPro" id="IPR005828">
    <property type="entry name" value="MFS_sugar_transport-like"/>
</dbReference>
<feature type="compositionally biased region" description="Low complexity" evidence="6">
    <location>
        <begin position="74"/>
        <end position="89"/>
    </location>
</feature>
<dbReference type="CDD" id="cd17316">
    <property type="entry name" value="MFS_SV2_like"/>
    <property type="match status" value="1"/>
</dbReference>
<feature type="region of interest" description="Disordered" evidence="6">
    <location>
        <begin position="367"/>
        <end position="399"/>
    </location>
</feature>
<comment type="subcellular location">
    <subcellularLocation>
        <location evidence="1">Membrane</location>
        <topology evidence="1">Multi-pass membrane protein</topology>
    </subcellularLocation>
</comment>
<dbReference type="InterPro" id="IPR020846">
    <property type="entry name" value="MFS_dom"/>
</dbReference>
<feature type="region of interest" description="Disordered" evidence="6">
    <location>
        <begin position="1"/>
        <end position="58"/>
    </location>
</feature>
<dbReference type="OrthoDB" id="4139357at2759"/>
<dbReference type="GO" id="GO:0022857">
    <property type="term" value="F:transmembrane transporter activity"/>
    <property type="evidence" value="ECO:0007669"/>
    <property type="project" value="InterPro"/>
</dbReference>
<dbReference type="InParanoid" id="A0A316WBR2"/>
<feature type="region of interest" description="Disordered" evidence="6">
    <location>
        <begin position="74"/>
        <end position="110"/>
    </location>
</feature>
<keyword evidence="3 7" id="KW-0812">Transmembrane</keyword>
<keyword evidence="2" id="KW-0813">Transport</keyword>
<name>A0A316WBR2_9BASI</name>
<feature type="domain" description="Major facilitator superfamily (MFS) profile" evidence="8">
    <location>
        <begin position="132"/>
        <end position="696"/>
    </location>
</feature>
<feature type="compositionally biased region" description="Basic and acidic residues" evidence="6">
    <location>
        <begin position="439"/>
        <end position="451"/>
    </location>
</feature>
<feature type="transmembrane region" description="Helical" evidence="7">
    <location>
        <begin position="609"/>
        <end position="630"/>
    </location>
</feature>
<dbReference type="PANTHER" id="PTHR23511:SF5">
    <property type="entry name" value="MAJOR FACILITATOR-TYPE TRANSPORTER HXNZ-RELATED"/>
    <property type="match status" value="1"/>
</dbReference>
<feature type="transmembrane region" description="Helical" evidence="7">
    <location>
        <begin position="583"/>
        <end position="603"/>
    </location>
</feature>
<evidence type="ECO:0000256" key="1">
    <source>
        <dbReference type="ARBA" id="ARBA00004141"/>
    </source>
</evidence>
<evidence type="ECO:0000313" key="10">
    <source>
        <dbReference type="Proteomes" id="UP000245783"/>
    </source>
</evidence>
<feature type="compositionally biased region" description="Low complexity" evidence="6">
    <location>
        <begin position="45"/>
        <end position="58"/>
    </location>
</feature>
<dbReference type="RefSeq" id="XP_025372175.1">
    <property type="nucleotide sequence ID" value="XM_025516857.1"/>
</dbReference>
<feature type="region of interest" description="Disordered" evidence="6">
    <location>
        <begin position="418"/>
        <end position="476"/>
    </location>
</feature>
<dbReference type="EMBL" id="KZ819357">
    <property type="protein sequence ID" value="PWN45015.1"/>
    <property type="molecule type" value="Genomic_DNA"/>
</dbReference>
<keyword evidence="4 7" id="KW-1133">Transmembrane helix</keyword>